<name>A0A7X5XBI4_STRMQ</name>
<dbReference type="PANTHER" id="PTHR42760">
    <property type="entry name" value="SHORT-CHAIN DEHYDROGENASES/REDUCTASES FAMILY MEMBER"/>
    <property type="match status" value="1"/>
</dbReference>
<dbReference type="AlphaFoldDB" id="A0A7X5XBI4"/>
<evidence type="ECO:0000256" key="3">
    <source>
        <dbReference type="RuleBase" id="RU000363"/>
    </source>
</evidence>
<dbReference type="InterPro" id="IPR002347">
    <property type="entry name" value="SDR_fam"/>
</dbReference>
<proteinExistence type="inferred from homology"/>
<dbReference type="InterPro" id="IPR036291">
    <property type="entry name" value="NAD(P)-bd_dom_sf"/>
</dbReference>
<evidence type="ECO:0000256" key="2">
    <source>
        <dbReference type="ARBA" id="ARBA00023002"/>
    </source>
</evidence>
<accession>A0A7X5XBI4</accession>
<evidence type="ECO:0000313" key="4">
    <source>
        <dbReference type="EMBL" id="NIY69415.1"/>
    </source>
</evidence>
<dbReference type="Pfam" id="PF00106">
    <property type="entry name" value="adh_short"/>
    <property type="match status" value="1"/>
</dbReference>
<dbReference type="PRINTS" id="PR00080">
    <property type="entry name" value="SDRFAMILY"/>
</dbReference>
<sequence length="297" mass="30714">MTGGGRGIGRAYARALSAEGASVVVSDLADKAGGTSAAETVAAEIRAAGGRAVANHADVADIDDVRRMVETALEKFGRLDILVANAGITRPAPLYRASPADWNATLAVHATGTFNCIHEAAPALIKGGGGSIITVGDITTGLYYPKNGAYRAAKATVAVISQYVAEELREFNINVNTIMPGATATDMVDTYLGSIADLGDEFDKFVATANAHFKRPAGVSATGPAGPETVPPLGVYLCTGQARAITGCHFQVTGGLIRLISSHTEPTDIRSDHNAWNLERLANEVPALVSKAKGSQV</sequence>
<dbReference type="FunFam" id="3.40.50.720:FF:000084">
    <property type="entry name" value="Short-chain dehydrogenase reductase"/>
    <property type="match status" value="1"/>
</dbReference>
<dbReference type="Gene3D" id="3.40.50.720">
    <property type="entry name" value="NAD(P)-binding Rossmann-like Domain"/>
    <property type="match status" value="1"/>
</dbReference>
<dbReference type="GO" id="GO:0008667">
    <property type="term" value="F:2,3-dihydro-2,3-dihydroxybenzoate dehydrogenase activity"/>
    <property type="evidence" value="ECO:0007669"/>
    <property type="project" value="InterPro"/>
</dbReference>
<protein>
    <submittedName>
        <fullName evidence="4">3-oxoacyl-(Acyl-carrier-protein) reductase</fullName>
        <ecNumber evidence="4">1.1.1.100</ecNumber>
    </submittedName>
</protein>
<dbReference type="CDD" id="cd05233">
    <property type="entry name" value="SDR_c"/>
    <property type="match status" value="1"/>
</dbReference>
<dbReference type="SUPFAM" id="SSF51735">
    <property type="entry name" value="NAD(P)-binding Rossmann-fold domains"/>
    <property type="match status" value="1"/>
</dbReference>
<evidence type="ECO:0000313" key="5">
    <source>
        <dbReference type="Proteomes" id="UP000536624"/>
    </source>
</evidence>
<dbReference type="PANTHER" id="PTHR42760:SF40">
    <property type="entry name" value="3-OXOACYL-[ACYL-CARRIER-PROTEIN] REDUCTASE, CHLOROPLASTIC"/>
    <property type="match status" value="1"/>
</dbReference>
<comment type="caution">
    <text evidence="4">The sequence shown here is derived from an EMBL/GenBank/DDBJ whole genome shotgun (WGS) entry which is preliminary data.</text>
</comment>
<dbReference type="EC" id="1.1.1.100" evidence="4"/>
<dbReference type="GO" id="GO:0030497">
    <property type="term" value="P:fatty acid elongation"/>
    <property type="evidence" value="ECO:0007669"/>
    <property type="project" value="TreeGrafter"/>
</dbReference>
<organism evidence="4 5">
    <name type="scientific">Streptomyces malaysiensis</name>
    <dbReference type="NCBI Taxonomy" id="92644"/>
    <lineage>
        <taxon>Bacteria</taxon>
        <taxon>Bacillati</taxon>
        <taxon>Actinomycetota</taxon>
        <taxon>Actinomycetes</taxon>
        <taxon>Kitasatosporales</taxon>
        <taxon>Streptomycetaceae</taxon>
        <taxon>Streptomyces</taxon>
        <taxon>Streptomyces violaceusniger group</taxon>
    </lineage>
</organism>
<comment type="similarity">
    <text evidence="1 3">Belongs to the short-chain dehydrogenases/reductases (SDR) family.</text>
</comment>
<dbReference type="GO" id="GO:0004316">
    <property type="term" value="F:3-oxoacyl-[acyl-carrier-protein] reductase (NADPH) activity"/>
    <property type="evidence" value="ECO:0007669"/>
    <property type="project" value="UniProtKB-EC"/>
</dbReference>
<reference evidence="4 5" key="1">
    <citation type="submission" date="2020-02" db="EMBL/GenBank/DDBJ databases">
        <title>Streptomyces malaysiensis DSM14702 (JHCC583434, PFL_A843) Genome sequencing and assembly.</title>
        <authorList>
            <person name="Samborskyy M."/>
        </authorList>
    </citation>
    <scope>NUCLEOTIDE SEQUENCE [LARGE SCALE GENOMIC DNA]</scope>
    <source>
        <strain evidence="4 5">DSM 14702</strain>
    </source>
</reference>
<dbReference type="GO" id="GO:0019290">
    <property type="term" value="P:siderophore biosynthetic process"/>
    <property type="evidence" value="ECO:0007669"/>
    <property type="project" value="InterPro"/>
</dbReference>
<keyword evidence="2 4" id="KW-0560">Oxidoreductase</keyword>
<dbReference type="InterPro" id="IPR003560">
    <property type="entry name" value="DHB_DH"/>
</dbReference>
<dbReference type="Proteomes" id="UP000536624">
    <property type="component" value="Unassembled WGS sequence"/>
</dbReference>
<evidence type="ECO:0000256" key="1">
    <source>
        <dbReference type="ARBA" id="ARBA00006484"/>
    </source>
</evidence>
<dbReference type="EMBL" id="JAALLH010000002">
    <property type="protein sequence ID" value="NIY69415.1"/>
    <property type="molecule type" value="Genomic_DNA"/>
</dbReference>
<gene>
    <name evidence="4" type="ORF">SMALB_7539</name>
</gene>
<dbReference type="PRINTS" id="PR01397">
    <property type="entry name" value="DHBDHDRGNASE"/>
</dbReference>